<evidence type="ECO:0000313" key="2">
    <source>
        <dbReference type="Proteomes" id="UP000269396"/>
    </source>
</evidence>
<dbReference type="AlphaFoldDB" id="A0A183NXZ0"/>
<keyword evidence="2" id="KW-1185">Reference proteome</keyword>
<proteinExistence type="predicted"/>
<gene>
    <name evidence="1" type="ORF">SMTD_LOCUS6976</name>
</gene>
<evidence type="ECO:0000313" key="1">
    <source>
        <dbReference type="EMBL" id="VDP36852.1"/>
    </source>
</evidence>
<protein>
    <submittedName>
        <fullName evidence="1">Uncharacterized protein</fullName>
    </submittedName>
</protein>
<dbReference type="EMBL" id="UZAL01027922">
    <property type="protein sequence ID" value="VDP36852.1"/>
    <property type="molecule type" value="Genomic_DNA"/>
</dbReference>
<name>A0A183NXZ0_9TREM</name>
<reference evidence="1 2" key="1">
    <citation type="submission" date="2018-11" db="EMBL/GenBank/DDBJ databases">
        <authorList>
            <consortium name="Pathogen Informatics"/>
        </authorList>
    </citation>
    <scope>NUCLEOTIDE SEQUENCE [LARGE SCALE GENOMIC DNA]</scope>
    <source>
        <strain>Denwood</strain>
        <strain evidence="2">Zambia</strain>
    </source>
</reference>
<dbReference type="Proteomes" id="UP000269396">
    <property type="component" value="Unassembled WGS sequence"/>
</dbReference>
<sequence>MKRSQPERPVKDKQGRLVVKIHEEKNKCAEHSEELLSRPASLNPLDIETTPTDLPIGVTSLMIEEIRTATKQADRPENIPAEALKSDIEAIANMLQVLYMKIWKEDHVPTNWKEGYLIKISK</sequence>
<accession>A0A183NXZ0</accession>
<organism evidence="1 2">
    <name type="scientific">Schistosoma mattheei</name>
    <dbReference type="NCBI Taxonomy" id="31246"/>
    <lineage>
        <taxon>Eukaryota</taxon>
        <taxon>Metazoa</taxon>
        <taxon>Spiralia</taxon>
        <taxon>Lophotrochozoa</taxon>
        <taxon>Platyhelminthes</taxon>
        <taxon>Trematoda</taxon>
        <taxon>Digenea</taxon>
        <taxon>Strigeidida</taxon>
        <taxon>Schistosomatoidea</taxon>
        <taxon>Schistosomatidae</taxon>
        <taxon>Schistosoma</taxon>
    </lineage>
</organism>